<evidence type="ECO:0000256" key="3">
    <source>
        <dbReference type="ARBA" id="ARBA00022729"/>
    </source>
</evidence>
<dbReference type="STRING" id="395963.Bind_1787"/>
<gene>
    <name evidence="6" type="ordered locus">Bind_1787</name>
</gene>
<dbReference type="PANTHER" id="PTHR35936:SF19">
    <property type="entry name" value="AMINO-ACID-BINDING PROTEIN YXEM-RELATED"/>
    <property type="match status" value="1"/>
</dbReference>
<dbReference type="Gene3D" id="3.40.190.10">
    <property type="entry name" value="Periplasmic binding protein-like II"/>
    <property type="match status" value="2"/>
</dbReference>
<dbReference type="AlphaFoldDB" id="B2IDH9"/>
<evidence type="ECO:0000256" key="1">
    <source>
        <dbReference type="ARBA" id="ARBA00004196"/>
    </source>
</evidence>
<evidence type="ECO:0000313" key="7">
    <source>
        <dbReference type="Proteomes" id="UP000001695"/>
    </source>
</evidence>
<dbReference type="PANTHER" id="PTHR35936">
    <property type="entry name" value="MEMBRANE-BOUND LYTIC MUREIN TRANSGLYCOSYLASE F"/>
    <property type="match status" value="1"/>
</dbReference>
<dbReference type="SUPFAM" id="SSF53850">
    <property type="entry name" value="Periplasmic binding protein-like II"/>
    <property type="match status" value="1"/>
</dbReference>
<keyword evidence="3" id="KW-0732">Signal</keyword>
<dbReference type="EMBL" id="CP001016">
    <property type="protein sequence ID" value="ACB95415.1"/>
    <property type="molecule type" value="Genomic_DNA"/>
</dbReference>
<dbReference type="Pfam" id="PF00497">
    <property type="entry name" value="SBP_bac_3"/>
    <property type="match status" value="1"/>
</dbReference>
<evidence type="ECO:0000256" key="2">
    <source>
        <dbReference type="ARBA" id="ARBA00010333"/>
    </source>
</evidence>
<comment type="similarity">
    <text evidence="2 4">Belongs to the bacterial solute-binding protein 3 family.</text>
</comment>
<proteinExistence type="inferred from homology"/>
<dbReference type="OrthoDB" id="9807134at2"/>
<evidence type="ECO:0000256" key="4">
    <source>
        <dbReference type="RuleBase" id="RU003744"/>
    </source>
</evidence>
<dbReference type="GO" id="GO:0030313">
    <property type="term" value="C:cell envelope"/>
    <property type="evidence" value="ECO:0007669"/>
    <property type="project" value="UniProtKB-SubCell"/>
</dbReference>
<feature type="domain" description="Solute-binding protein family 3/N-terminal" evidence="5">
    <location>
        <begin position="52"/>
        <end position="279"/>
    </location>
</feature>
<accession>B2IDH9</accession>
<evidence type="ECO:0000259" key="5">
    <source>
        <dbReference type="SMART" id="SM00062"/>
    </source>
</evidence>
<dbReference type="KEGG" id="bid:Bind_1787"/>
<comment type="subcellular location">
    <subcellularLocation>
        <location evidence="1">Cell envelope</location>
    </subcellularLocation>
</comment>
<dbReference type="CDD" id="cd01001">
    <property type="entry name" value="PBP2_HisJ_LAO_like"/>
    <property type="match status" value="1"/>
</dbReference>
<dbReference type="InterPro" id="IPR001638">
    <property type="entry name" value="Solute-binding_3/MltF_N"/>
</dbReference>
<dbReference type="InterPro" id="IPR018313">
    <property type="entry name" value="SBP_3_CS"/>
</dbReference>
<keyword evidence="7" id="KW-1185">Reference proteome</keyword>
<dbReference type="PROSITE" id="PS01039">
    <property type="entry name" value="SBP_BACTERIAL_3"/>
    <property type="match status" value="1"/>
</dbReference>
<evidence type="ECO:0000313" key="6">
    <source>
        <dbReference type="EMBL" id="ACB95415.1"/>
    </source>
</evidence>
<reference evidence="6 7" key="2">
    <citation type="journal article" date="2010" name="J. Bacteriol.">
        <title>Complete genome sequence of Beijerinckia indica subsp. indica.</title>
        <authorList>
            <person name="Tamas I."/>
            <person name="Dedysh S.N."/>
            <person name="Liesack W."/>
            <person name="Stott M.B."/>
            <person name="Alam M."/>
            <person name="Murrell J.C."/>
            <person name="Dunfield P.F."/>
        </authorList>
    </citation>
    <scope>NUCLEOTIDE SEQUENCE [LARGE SCALE GENOMIC DNA]</scope>
    <source>
        <strain evidence="7">ATCC 9039 / DSM 1715 / NCIMB 8712</strain>
    </source>
</reference>
<protein>
    <submittedName>
        <fullName evidence="6">Extracellular solute-binding protein family 3</fullName>
    </submittedName>
</protein>
<sequence length="281" mass="31695">MQIDFPFSLHTLIRRHQEGLGTGVLTRFLVYSFLAIVLMSSPCRATDTPGPELRIASEGARPPYNYLENNELAGFEIDLGQELCKRMNRVCRFVPQDWDNLIPGLLDHRYDAIMAALDISDAAKEKIAFSEPYVRMPMALLGNREEKLPDTSPKGLTGKKLGVEANSLYQAYAEDHFDHSQIQTYASLEEAILDLGEGRIDLVLGNKADISDFLKNRREAQNTAILGELPHDAAYLGEGIGIGLRKEDKELKRQFDQALEDINKDGTFTKIRERYFPYAIN</sequence>
<organism evidence="6 7">
    <name type="scientific">Beijerinckia indica subsp. indica (strain ATCC 9039 / DSM 1715 / NCIMB 8712)</name>
    <dbReference type="NCBI Taxonomy" id="395963"/>
    <lineage>
        <taxon>Bacteria</taxon>
        <taxon>Pseudomonadati</taxon>
        <taxon>Pseudomonadota</taxon>
        <taxon>Alphaproteobacteria</taxon>
        <taxon>Hyphomicrobiales</taxon>
        <taxon>Beijerinckiaceae</taxon>
        <taxon>Beijerinckia</taxon>
    </lineage>
</organism>
<dbReference type="RefSeq" id="WP_012384772.1">
    <property type="nucleotide sequence ID" value="NC_010581.1"/>
</dbReference>
<dbReference type="eggNOG" id="COG0834">
    <property type="taxonomic scope" value="Bacteria"/>
</dbReference>
<dbReference type="SMART" id="SM00062">
    <property type="entry name" value="PBPb"/>
    <property type="match status" value="1"/>
</dbReference>
<name>B2IDH9_BEII9</name>
<reference evidence="7" key="1">
    <citation type="submission" date="2008-03" db="EMBL/GenBank/DDBJ databases">
        <title>Complete sequence of chromosome of Beijerinckia indica subsp. indica ATCC 9039.</title>
        <authorList>
            <consortium name="US DOE Joint Genome Institute"/>
            <person name="Copeland A."/>
            <person name="Lucas S."/>
            <person name="Lapidus A."/>
            <person name="Glavina del Rio T."/>
            <person name="Dalin E."/>
            <person name="Tice H."/>
            <person name="Bruce D."/>
            <person name="Goodwin L."/>
            <person name="Pitluck S."/>
            <person name="LaButti K."/>
            <person name="Schmutz J."/>
            <person name="Larimer F."/>
            <person name="Land M."/>
            <person name="Hauser L."/>
            <person name="Kyrpides N."/>
            <person name="Mikhailova N."/>
            <person name="Dunfield P.F."/>
            <person name="Dedysh S.N."/>
            <person name="Liesack W."/>
            <person name="Saw J.H."/>
            <person name="Alam M."/>
            <person name="Chen Y."/>
            <person name="Murrell J.C."/>
            <person name="Richardson P."/>
        </authorList>
    </citation>
    <scope>NUCLEOTIDE SEQUENCE [LARGE SCALE GENOMIC DNA]</scope>
    <source>
        <strain evidence="7">ATCC 9039 / DSM 1715 / NCIMB 8712</strain>
    </source>
</reference>
<dbReference type="HOGENOM" id="CLU_019602_18_0_5"/>
<dbReference type="Proteomes" id="UP000001695">
    <property type="component" value="Chromosome"/>
</dbReference>